<keyword evidence="1" id="KW-0472">Membrane</keyword>
<name>A0A645BZU7_9ZZZZ</name>
<reference evidence="2" key="1">
    <citation type="submission" date="2019-08" db="EMBL/GenBank/DDBJ databases">
        <authorList>
            <person name="Kucharzyk K."/>
            <person name="Murdoch R.W."/>
            <person name="Higgins S."/>
            <person name="Loffler F."/>
        </authorList>
    </citation>
    <scope>NUCLEOTIDE SEQUENCE</scope>
</reference>
<proteinExistence type="predicted"/>
<gene>
    <name evidence="2" type="ORF">SDC9_117164</name>
</gene>
<evidence type="ECO:0000313" key="2">
    <source>
        <dbReference type="EMBL" id="MPM70211.1"/>
    </source>
</evidence>
<dbReference type="EMBL" id="VSSQ01023343">
    <property type="protein sequence ID" value="MPM70211.1"/>
    <property type="molecule type" value="Genomic_DNA"/>
</dbReference>
<keyword evidence="1" id="KW-0812">Transmembrane</keyword>
<comment type="caution">
    <text evidence="2">The sequence shown here is derived from an EMBL/GenBank/DDBJ whole genome shotgun (WGS) entry which is preliminary data.</text>
</comment>
<evidence type="ECO:0000256" key="1">
    <source>
        <dbReference type="SAM" id="Phobius"/>
    </source>
</evidence>
<accession>A0A645BZU7</accession>
<feature type="transmembrane region" description="Helical" evidence="1">
    <location>
        <begin position="15"/>
        <end position="35"/>
    </location>
</feature>
<sequence>MSEFQDQKKKMAKKIWGIAALVFFAVGGFLLMGITGRKTEISPEKASRPVKTMTLLAPEVTFRRIFPGKVIASKTAELSFRVSGPLVELPVK</sequence>
<keyword evidence="1" id="KW-1133">Transmembrane helix</keyword>
<dbReference type="AlphaFoldDB" id="A0A645BZU7"/>
<organism evidence="2">
    <name type="scientific">bioreactor metagenome</name>
    <dbReference type="NCBI Taxonomy" id="1076179"/>
    <lineage>
        <taxon>unclassified sequences</taxon>
        <taxon>metagenomes</taxon>
        <taxon>ecological metagenomes</taxon>
    </lineage>
</organism>
<protein>
    <recommendedName>
        <fullName evidence="3">RND efflux pump membrane fusion protein barrel-sandwich domain-containing protein</fullName>
    </recommendedName>
</protein>
<evidence type="ECO:0008006" key="3">
    <source>
        <dbReference type="Google" id="ProtNLM"/>
    </source>
</evidence>